<dbReference type="PANTHER" id="PTHR34138">
    <property type="entry name" value="CELL SHAPE-DETERMINING PROTEIN MREC"/>
    <property type="match status" value="1"/>
</dbReference>
<evidence type="ECO:0000256" key="6">
    <source>
        <dbReference type="SAM" id="Coils"/>
    </source>
</evidence>
<evidence type="ECO:0000256" key="3">
    <source>
        <dbReference type="ARBA" id="ARBA00022960"/>
    </source>
</evidence>
<keyword evidence="6" id="KW-0175">Coiled coil</keyword>
<dbReference type="NCBIfam" id="TIGR00219">
    <property type="entry name" value="mreC"/>
    <property type="match status" value="1"/>
</dbReference>
<dbReference type="AlphaFoldDB" id="A0A6I4U580"/>
<keyword evidence="7" id="KW-0812">Transmembrane</keyword>
<evidence type="ECO:0000256" key="1">
    <source>
        <dbReference type="ARBA" id="ARBA00009369"/>
    </source>
</evidence>
<feature type="transmembrane region" description="Helical" evidence="7">
    <location>
        <begin position="20"/>
        <end position="41"/>
    </location>
</feature>
<dbReference type="Proteomes" id="UP000429229">
    <property type="component" value="Unassembled WGS sequence"/>
</dbReference>
<evidence type="ECO:0000256" key="4">
    <source>
        <dbReference type="ARBA" id="ARBA00032089"/>
    </source>
</evidence>
<dbReference type="InterPro" id="IPR055342">
    <property type="entry name" value="MreC_beta-barrel_core"/>
</dbReference>
<accession>A0A6I4U580</accession>
<gene>
    <name evidence="9" type="primary">mreC</name>
    <name evidence="9" type="ORF">GRI68_05310</name>
</gene>
<comment type="function">
    <text evidence="5">Involved in formation and maintenance of cell shape.</text>
</comment>
<dbReference type="Pfam" id="PF04085">
    <property type="entry name" value="MreC"/>
    <property type="match status" value="1"/>
</dbReference>
<dbReference type="EMBL" id="WTYR01000001">
    <property type="protein sequence ID" value="MXP09591.1"/>
    <property type="molecule type" value="Genomic_DNA"/>
</dbReference>
<keyword evidence="7" id="KW-0472">Membrane</keyword>
<evidence type="ECO:0000259" key="8">
    <source>
        <dbReference type="Pfam" id="PF04085"/>
    </source>
</evidence>
<proteinExistence type="inferred from homology"/>
<evidence type="ECO:0000256" key="2">
    <source>
        <dbReference type="ARBA" id="ARBA00013855"/>
    </source>
</evidence>
<reference evidence="9 10" key="1">
    <citation type="submission" date="2019-12" db="EMBL/GenBank/DDBJ databases">
        <title>Genomic-based taxomic classification of the family Erythrobacteraceae.</title>
        <authorList>
            <person name="Xu L."/>
        </authorList>
    </citation>
    <scope>NUCLEOTIDE SEQUENCE [LARGE SCALE GENOMIC DNA]</scope>
    <source>
        <strain evidence="9 10">LMG 29519</strain>
    </source>
</reference>
<dbReference type="Gene3D" id="2.40.10.350">
    <property type="entry name" value="Rod shape-determining protein MreC, domain 2"/>
    <property type="match status" value="1"/>
</dbReference>
<dbReference type="OrthoDB" id="8478127at2"/>
<dbReference type="PIRSF" id="PIRSF038471">
    <property type="entry name" value="MreC"/>
    <property type="match status" value="1"/>
</dbReference>
<evidence type="ECO:0000256" key="7">
    <source>
        <dbReference type="SAM" id="Phobius"/>
    </source>
</evidence>
<protein>
    <recommendedName>
        <fullName evidence="2 5">Cell shape-determining protein MreC</fullName>
    </recommendedName>
    <alternativeName>
        <fullName evidence="4 5">Cell shape protein MreC</fullName>
    </alternativeName>
</protein>
<feature type="domain" description="Rod shape-determining protein MreC beta-barrel core" evidence="8">
    <location>
        <begin position="136"/>
        <end position="267"/>
    </location>
</feature>
<keyword evidence="7" id="KW-1133">Transmembrane helix</keyword>
<dbReference type="InterPro" id="IPR007221">
    <property type="entry name" value="MreC"/>
</dbReference>
<evidence type="ECO:0000313" key="10">
    <source>
        <dbReference type="Proteomes" id="UP000429229"/>
    </source>
</evidence>
<organism evidence="9 10">
    <name type="scientific">Alteriqipengyuania halimionae</name>
    <dbReference type="NCBI Taxonomy" id="1926630"/>
    <lineage>
        <taxon>Bacteria</taxon>
        <taxon>Pseudomonadati</taxon>
        <taxon>Pseudomonadota</taxon>
        <taxon>Alphaproteobacteria</taxon>
        <taxon>Sphingomonadales</taxon>
        <taxon>Erythrobacteraceae</taxon>
        <taxon>Alteriqipengyuania</taxon>
    </lineage>
</organism>
<keyword evidence="10" id="KW-1185">Reference proteome</keyword>
<dbReference type="GO" id="GO:0008360">
    <property type="term" value="P:regulation of cell shape"/>
    <property type="evidence" value="ECO:0007669"/>
    <property type="project" value="UniProtKB-KW"/>
</dbReference>
<dbReference type="Gene3D" id="2.40.10.340">
    <property type="entry name" value="Rod shape-determining protein MreC, domain 1"/>
    <property type="match status" value="1"/>
</dbReference>
<dbReference type="InterPro" id="IPR042175">
    <property type="entry name" value="Cell/Rod_MreC_2"/>
</dbReference>
<keyword evidence="3 5" id="KW-0133">Cell shape</keyword>
<name>A0A6I4U580_9SPHN</name>
<feature type="coiled-coil region" evidence="6">
    <location>
        <begin position="89"/>
        <end position="126"/>
    </location>
</feature>
<dbReference type="GO" id="GO:0005886">
    <property type="term" value="C:plasma membrane"/>
    <property type="evidence" value="ECO:0007669"/>
    <property type="project" value="TreeGrafter"/>
</dbReference>
<dbReference type="PANTHER" id="PTHR34138:SF1">
    <property type="entry name" value="CELL SHAPE-DETERMINING PROTEIN MREC"/>
    <property type="match status" value="1"/>
</dbReference>
<evidence type="ECO:0000313" key="9">
    <source>
        <dbReference type="EMBL" id="MXP09591.1"/>
    </source>
</evidence>
<comment type="similarity">
    <text evidence="1 5">Belongs to the MreC family.</text>
</comment>
<sequence>MASFTRRSIGFSRKEQYSKFTAWVVAILGAAIGVTLLVLSWTREDRFESARGAAGDVVRPVAVAGAGGRSTSQNLFGEIEAYFQAGSKNRRLEKDLATARVRLAELQAVETENRRLKELLNLYEDDREPIVSARLIGSTSSSTRRFATMSAGSSQGVERGMPVRSERGLIGRVLETGRNTARVLLVTDRQSTVPVRRAEDGLTAFAEGESDGTVRIKLIDLTINPLKPGDIFVTSGSGGYYSPNIPVAVVIELLSDGAMAQVLSNPAATEFVTVDPVFDPEASAELE</sequence>
<evidence type="ECO:0000256" key="5">
    <source>
        <dbReference type="PIRNR" id="PIRNR038471"/>
    </source>
</evidence>
<dbReference type="InterPro" id="IPR042177">
    <property type="entry name" value="Cell/Rod_1"/>
</dbReference>
<comment type="caution">
    <text evidence="9">The sequence shown here is derived from an EMBL/GenBank/DDBJ whole genome shotgun (WGS) entry which is preliminary data.</text>
</comment>
<dbReference type="RefSeq" id="WP_160616271.1">
    <property type="nucleotide sequence ID" value="NZ_WTYR01000001.1"/>
</dbReference>